<protein>
    <submittedName>
        <fullName evidence="3">Stabilizer of axonemal microtubules 1</fullName>
    </submittedName>
</protein>
<evidence type="ECO:0000313" key="3">
    <source>
        <dbReference type="EMBL" id="CAI8049798.1"/>
    </source>
</evidence>
<dbReference type="InterPro" id="IPR033336">
    <property type="entry name" value="SAXO1/2"/>
</dbReference>
<accession>A0AA35TKG7</accession>
<evidence type="ECO:0000256" key="1">
    <source>
        <dbReference type="ARBA" id="ARBA00008738"/>
    </source>
</evidence>
<feature type="compositionally biased region" description="Polar residues" evidence="2">
    <location>
        <begin position="302"/>
        <end position="311"/>
    </location>
</feature>
<proteinExistence type="inferred from homology"/>
<comment type="caution">
    <text evidence="3">The sequence shown here is derived from an EMBL/GenBank/DDBJ whole genome shotgun (WGS) entry which is preliminary data.</text>
</comment>
<feature type="region of interest" description="Disordered" evidence="2">
    <location>
        <begin position="296"/>
        <end position="381"/>
    </location>
</feature>
<comment type="similarity">
    <text evidence="1">Belongs to the FAM154 family.</text>
</comment>
<keyword evidence="4" id="KW-1185">Reference proteome</keyword>
<dbReference type="AlphaFoldDB" id="A0AA35TKG7"/>
<dbReference type="Pfam" id="PF05217">
    <property type="entry name" value="SAXO1-2"/>
    <property type="match status" value="1"/>
</dbReference>
<feature type="compositionally biased region" description="Polar residues" evidence="2">
    <location>
        <begin position="347"/>
        <end position="368"/>
    </location>
</feature>
<gene>
    <name evidence="3" type="ORF">GBAR_LOCUS27416</name>
</gene>
<dbReference type="Proteomes" id="UP001174909">
    <property type="component" value="Unassembled WGS sequence"/>
</dbReference>
<dbReference type="PANTHER" id="PTHR31516:SF17">
    <property type="entry name" value="STABILIZER OF AXONEMAL MICROTUBULES 2"/>
    <property type="match status" value="1"/>
</dbReference>
<feature type="compositionally biased region" description="Basic and acidic residues" evidence="2">
    <location>
        <begin position="130"/>
        <end position="141"/>
    </location>
</feature>
<feature type="region of interest" description="Disordered" evidence="2">
    <location>
        <begin position="112"/>
        <end position="141"/>
    </location>
</feature>
<dbReference type="EMBL" id="CASHTH010003817">
    <property type="protein sequence ID" value="CAI8049798.1"/>
    <property type="molecule type" value="Genomic_DNA"/>
</dbReference>
<sequence length="485" mass="54692">MGEKRTCICQICTCGQHRCPHQPHANIMNRSPLQPCTFSEYTQQFKKYSGATLRKSIKPAQQPLNRDSKMACETINCQDFTPHPVTPRAMQPLAVYKKPDGIVSSHTEYRMTFEGKPPREPTVSFRPANSRKEDGETFDHKSTQASDFVTFAIPERETFAVKRTYEPPKEPLETKSTVKRDFVDFGPVRPPQSLKPSQTPKLSTDPFDGKSCYRQCFTPQPIPARHQHTKEVYKPSADRFSGLSTYTKDFPGHTGRFPALSMKPPQKKVASDNPFEGATESRLSYRSWELPPRHFRPPTVYSPPTETFTKHSTFRTDYPDYGHTDVRKPIRPPPRPRPDNEAAFRPVTTQRADFQSWDPSQVERSTPIRQGGNYEPSPEKFSAVSTCRDHYRGTPGARALSTKPVLKPMVTAEEMGSNTTYRDNFLSSGFSPCPAKWLSKEIGMSGTFSFSHENPSNGHLYFTTLPPAIASPPPMATLPPQVATI</sequence>
<dbReference type="GO" id="GO:0008017">
    <property type="term" value="F:microtubule binding"/>
    <property type="evidence" value="ECO:0007669"/>
    <property type="project" value="InterPro"/>
</dbReference>
<dbReference type="GO" id="GO:0005856">
    <property type="term" value="C:cytoskeleton"/>
    <property type="evidence" value="ECO:0007669"/>
    <property type="project" value="TreeGrafter"/>
</dbReference>
<organism evidence="3 4">
    <name type="scientific">Geodia barretti</name>
    <name type="common">Barrett's horny sponge</name>
    <dbReference type="NCBI Taxonomy" id="519541"/>
    <lineage>
        <taxon>Eukaryota</taxon>
        <taxon>Metazoa</taxon>
        <taxon>Porifera</taxon>
        <taxon>Demospongiae</taxon>
        <taxon>Heteroscleromorpha</taxon>
        <taxon>Tetractinellida</taxon>
        <taxon>Astrophorina</taxon>
        <taxon>Geodiidae</taxon>
        <taxon>Geodia</taxon>
    </lineage>
</organism>
<evidence type="ECO:0000256" key="2">
    <source>
        <dbReference type="SAM" id="MobiDB-lite"/>
    </source>
</evidence>
<name>A0AA35TKG7_GEOBA</name>
<feature type="compositionally biased region" description="Basic and acidic residues" evidence="2">
    <location>
        <begin position="317"/>
        <end position="328"/>
    </location>
</feature>
<evidence type="ECO:0000313" key="4">
    <source>
        <dbReference type="Proteomes" id="UP001174909"/>
    </source>
</evidence>
<dbReference type="PANTHER" id="PTHR31516">
    <property type="entry name" value="STABILIZER OF AXONEMAL MICROTUBULES 2"/>
    <property type="match status" value="1"/>
</dbReference>
<feature type="region of interest" description="Disordered" evidence="2">
    <location>
        <begin position="256"/>
        <end position="278"/>
    </location>
</feature>
<reference evidence="3" key="1">
    <citation type="submission" date="2023-03" db="EMBL/GenBank/DDBJ databases">
        <authorList>
            <person name="Steffen K."/>
            <person name="Cardenas P."/>
        </authorList>
    </citation>
    <scope>NUCLEOTIDE SEQUENCE</scope>
</reference>
<feature type="region of interest" description="Disordered" evidence="2">
    <location>
        <begin position="185"/>
        <end position="205"/>
    </location>
</feature>